<evidence type="ECO:0000256" key="1">
    <source>
        <dbReference type="ARBA" id="ARBA00006987"/>
    </source>
</evidence>
<dbReference type="PIRSF" id="PIRSF017082">
    <property type="entry name" value="YflP"/>
    <property type="match status" value="1"/>
</dbReference>
<comment type="caution">
    <text evidence="3">The sequence shown here is derived from an EMBL/GenBank/DDBJ whole genome shotgun (WGS) entry which is preliminary data.</text>
</comment>
<name>A0ABS5F7Z0_9PROT</name>
<proteinExistence type="inferred from homology"/>
<dbReference type="Pfam" id="PF03401">
    <property type="entry name" value="TctC"/>
    <property type="match status" value="1"/>
</dbReference>
<dbReference type="PANTHER" id="PTHR42928:SF5">
    <property type="entry name" value="BLR1237 PROTEIN"/>
    <property type="match status" value="1"/>
</dbReference>
<reference evidence="4" key="1">
    <citation type="journal article" date="2021" name="Syst. Appl. Microbiol.">
        <title>Roseomonas hellenica sp. nov., isolated from roots of wild-growing Alkanna tinctoria.</title>
        <authorList>
            <person name="Rat A."/>
            <person name="Naranjo H.D."/>
            <person name="Lebbe L."/>
            <person name="Cnockaert M."/>
            <person name="Krigas N."/>
            <person name="Grigoriadou K."/>
            <person name="Maloupa E."/>
            <person name="Willems A."/>
        </authorList>
    </citation>
    <scope>NUCLEOTIDE SEQUENCE [LARGE SCALE GENOMIC DNA]</scope>
    <source>
        <strain evidence="4">LMG 31523</strain>
    </source>
</reference>
<protein>
    <submittedName>
        <fullName evidence="3">Tripartite tricarboxylate transporter substrate binding protein</fullName>
    </submittedName>
</protein>
<dbReference type="PANTHER" id="PTHR42928">
    <property type="entry name" value="TRICARBOXYLATE-BINDING PROTEIN"/>
    <property type="match status" value="1"/>
</dbReference>
<evidence type="ECO:0000256" key="2">
    <source>
        <dbReference type="SAM" id="SignalP"/>
    </source>
</evidence>
<organism evidence="3 4">
    <name type="scientific">Plastoroseomonas hellenica</name>
    <dbReference type="NCBI Taxonomy" id="2687306"/>
    <lineage>
        <taxon>Bacteria</taxon>
        <taxon>Pseudomonadati</taxon>
        <taxon>Pseudomonadota</taxon>
        <taxon>Alphaproteobacteria</taxon>
        <taxon>Acetobacterales</taxon>
        <taxon>Acetobacteraceae</taxon>
        <taxon>Plastoroseomonas</taxon>
    </lineage>
</organism>
<feature type="chain" id="PRO_5045324112" evidence="2">
    <location>
        <begin position="22"/>
        <end position="324"/>
    </location>
</feature>
<dbReference type="InterPro" id="IPR005064">
    <property type="entry name" value="BUG"/>
</dbReference>
<dbReference type="InterPro" id="IPR042100">
    <property type="entry name" value="Bug_dom1"/>
</dbReference>
<evidence type="ECO:0000313" key="3">
    <source>
        <dbReference type="EMBL" id="MBR0668683.1"/>
    </source>
</evidence>
<feature type="signal peptide" evidence="2">
    <location>
        <begin position="1"/>
        <end position="21"/>
    </location>
</feature>
<evidence type="ECO:0000313" key="4">
    <source>
        <dbReference type="Proteomes" id="UP001196870"/>
    </source>
</evidence>
<keyword evidence="4" id="KW-1185">Reference proteome</keyword>
<dbReference type="EMBL" id="JAAGBB010000065">
    <property type="protein sequence ID" value="MBR0668683.1"/>
    <property type="molecule type" value="Genomic_DNA"/>
</dbReference>
<dbReference type="Proteomes" id="UP001196870">
    <property type="component" value="Unassembled WGS sequence"/>
</dbReference>
<comment type="similarity">
    <text evidence="1">Belongs to the UPF0065 (bug) family.</text>
</comment>
<dbReference type="Gene3D" id="3.40.190.150">
    <property type="entry name" value="Bordetella uptake gene, domain 1"/>
    <property type="match status" value="1"/>
</dbReference>
<sequence length="324" mass="33649">MYRRSLLAASGALALPRFAAAQGTPGAWPARPVRIIVPFPPGGSNDAVARPLAEALQRNLGQPFVIDNRGGAGSTIGSTEVARAPSDGYTLMVTSSTFATSAAVQTTPYDAARDFETVALLATAPLVMLASPDFPPNTMAEAVAHIRANPGKIDYGSAGPGSIGHMGGALFALRAGRLDMQHVPYRGTGPVLNDLAAGIIQLTFTTITAAAGLVSGGRVKLLGWTSENRPASGPAAPTPRESGLPDYEAGIWWGLLARRGIPAAIRARLNAAANEALAESRFAANLANEGATPARLSPEEGERFLQADLARWRDLAIAANIRVE</sequence>
<dbReference type="Gene3D" id="3.40.190.10">
    <property type="entry name" value="Periplasmic binding protein-like II"/>
    <property type="match status" value="1"/>
</dbReference>
<dbReference type="RefSeq" id="WP_211856531.1">
    <property type="nucleotide sequence ID" value="NZ_JAAGBB010000065.1"/>
</dbReference>
<gene>
    <name evidence="3" type="ORF">GXW71_30305</name>
</gene>
<accession>A0ABS5F7Z0</accession>
<dbReference type="SUPFAM" id="SSF53850">
    <property type="entry name" value="Periplasmic binding protein-like II"/>
    <property type="match status" value="1"/>
</dbReference>
<keyword evidence="2" id="KW-0732">Signal</keyword>